<feature type="transmembrane region" description="Helical" evidence="2">
    <location>
        <begin position="127"/>
        <end position="148"/>
    </location>
</feature>
<evidence type="ECO:0000313" key="4">
    <source>
        <dbReference type="Proteomes" id="UP000265768"/>
    </source>
</evidence>
<proteinExistence type="predicted"/>
<dbReference type="Proteomes" id="UP000265768">
    <property type="component" value="Unassembled WGS sequence"/>
</dbReference>
<name>A0A3A4B215_9ACTN</name>
<dbReference type="Pfam" id="PF11241">
    <property type="entry name" value="DUF3043"/>
    <property type="match status" value="1"/>
</dbReference>
<evidence type="ECO:0000256" key="2">
    <source>
        <dbReference type="SAM" id="Phobius"/>
    </source>
</evidence>
<feature type="transmembrane region" description="Helical" evidence="2">
    <location>
        <begin position="103"/>
        <end position="121"/>
    </location>
</feature>
<dbReference type="EMBL" id="QZEY01000007">
    <property type="protein sequence ID" value="RJL31440.1"/>
    <property type="molecule type" value="Genomic_DNA"/>
</dbReference>
<sequence>MFRRRSQAPSDEAVTTPAEDQANAQAKKGRPTPKRREAEGRRRQPVAAPKDRKEAYRQLRERQKVERERARQGMLRGEERYLPARDKGPVRKLARDYVDGRRTFGEFFLFISLAILVVAYLPSAAGAAITIVWPLMMLLIIGESIFIARRVKKLAAEKFPGESTKGVGFYAAMRALQIRKLRFPPPAVGPGGKPVPPKK</sequence>
<comment type="caution">
    <text evidence="3">The sequence shown here is derived from an EMBL/GenBank/DDBJ whole genome shotgun (WGS) entry which is preliminary data.</text>
</comment>
<organism evidence="3 4">
    <name type="scientific">Bailinhaonella thermotolerans</name>
    <dbReference type="NCBI Taxonomy" id="1070861"/>
    <lineage>
        <taxon>Bacteria</taxon>
        <taxon>Bacillati</taxon>
        <taxon>Actinomycetota</taxon>
        <taxon>Actinomycetes</taxon>
        <taxon>Streptosporangiales</taxon>
        <taxon>Streptosporangiaceae</taxon>
        <taxon>Bailinhaonella</taxon>
    </lineage>
</organism>
<reference evidence="3 4" key="1">
    <citation type="submission" date="2018-09" db="EMBL/GenBank/DDBJ databases">
        <title>YIM 75507 draft genome.</title>
        <authorList>
            <person name="Tang S."/>
            <person name="Feng Y."/>
        </authorList>
    </citation>
    <scope>NUCLEOTIDE SEQUENCE [LARGE SCALE GENOMIC DNA]</scope>
    <source>
        <strain evidence="3 4">YIM 75507</strain>
    </source>
</reference>
<dbReference type="InterPro" id="IPR021403">
    <property type="entry name" value="DUF3043"/>
</dbReference>
<feature type="region of interest" description="Disordered" evidence="1">
    <location>
        <begin position="1"/>
        <end position="79"/>
    </location>
</feature>
<dbReference type="OrthoDB" id="5194448at2"/>
<accession>A0A3A4B215</accession>
<evidence type="ECO:0000256" key="1">
    <source>
        <dbReference type="SAM" id="MobiDB-lite"/>
    </source>
</evidence>
<evidence type="ECO:0000313" key="3">
    <source>
        <dbReference type="EMBL" id="RJL31440.1"/>
    </source>
</evidence>
<protein>
    <submittedName>
        <fullName evidence="3">DUF3043 domain-containing protein</fullName>
    </submittedName>
</protein>
<keyword evidence="2" id="KW-1133">Transmembrane helix</keyword>
<keyword evidence="2" id="KW-0812">Transmembrane</keyword>
<feature type="compositionally biased region" description="Basic and acidic residues" evidence="1">
    <location>
        <begin position="49"/>
        <end position="79"/>
    </location>
</feature>
<keyword evidence="2" id="KW-0472">Membrane</keyword>
<keyword evidence="4" id="KW-1185">Reference proteome</keyword>
<dbReference type="RefSeq" id="WP_119928125.1">
    <property type="nucleotide sequence ID" value="NZ_QZEY01000007.1"/>
</dbReference>
<gene>
    <name evidence="3" type="ORF">D5H75_20645</name>
</gene>
<dbReference type="AlphaFoldDB" id="A0A3A4B215"/>